<dbReference type="Proteomes" id="UP000054007">
    <property type="component" value="Unassembled WGS sequence"/>
</dbReference>
<evidence type="ECO:0000256" key="1">
    <source>
        <dbReference type="SAM" id="MobiDB-lite"/>
    </source>
</evidence>
<protein>
    <submittedName>
        <fullName evidence="2">Uncharacterized protein</fullName>
    </submittedName>
</protein>
<sequence>MARTKATQKKRMKQLRKLYPDVAEQLLEDKARQESVEAGRRLQEQERAERELKASRQQERKYDLFNNPKRSTRLDNENLLKQVMSAKGKVKGPTADKVHINRRRYAVYDTESEDEPEIEEVVVMSERGKRHQ</sequence>
<feature type="region of interest" description="Disordered" evidence="1">
    <location>
        <begin position="30"/>
        <end position="77"/>
    </location>
</feature>
<dbReference type="EMBL" id="KN880488">
    <property type="protein sequence ID" value="KIY69230.1"/>
    <property type="molecule type" value="Genomic_DNA"/>
</dbReference>
<feature type="compositionally biased region" description="Basic and acidic residues" evidence="1">
    <location>
        <begin position="30"/>
        <end position="63"/>
    </location>
</feature>
<evidence type="ECO:0000313" key="3">
    <source>
        <dbReference type="Proteomes" id="UP000054007"/>
    </source>
</evidence>
<name>A0A0D7BGB8_9AGAR</name>
<organism evidence="2 3">
    <name type="scientific">Cylindrobasidium torrendii FP15055 ss-10</name>
    <dbReference type="NCBI Taxonomy" id="1314674"/>
    <lineage>
        <taxon>Eukaryota</taxon>
        <taxon>Fungi</taxon>
        <taxon>Dikarya</taxon>
        <taxon>Basidiomycota</taxon>
        <taxon>Agaricomycotina</taxon>
        <taxon>Agaricomycetes</taxon>
        <taxon>Agaricomycetidae</taxon>
        <taxon>Agaricales</taxon>
        <taxon>Marasmiineae</taxon>
        <taxon>Physalacriaceae</taxon>
        <taxon>Cylindrobasidium</taxon>
    </lineage>
</organism>
<gene>
    <name evidence="2" type="ORF">CYLTODRAFT_442829</name>
</gene>
<feature type="non-terminal residue" evidence="2">
    <location>
        <position position="132"/>
    </location>
</feature>
<proteinExistence type="predicted"/>
<keyword evidence="3" id="KW-1185">Reference proteome</keyword>
<reference evidence="2 3" key="1">
    <citation type="journal article" date="2015" name="Fungal Genet. Biol.">
        <title>Evolution of novel wood decay mechanisms in Agaricales revealed by the genome sequences of Fistulina hepatica and Cylindrobasidium torrendii.</title>
        <authorList>
            <person name="Floudas D."/>
            <person name="Held B.W."/>
            <person name="Riley R."/>
            <person name="Nagy L.G."/>
            <person name="Koehler G."/>
            <person name="Ransdell A.S."/>
            <person name="Younus H."/>
            <person name="Chow J."/>
            <person name="Chiniquy J."/>
            <person name="Lipzen A."/>
            <person name="Tritt A."/>
            <person name="Sun H."/>
            <person name="Haridas S."/>
            <person name="LaButti K."/>
            <person name="Ohm R.A."/>
            <person name="Kues U."/>
            <person name="Blanchette R.A."/>
            <person name="Grigoriev I.V."/>
            <person name="Minto R.E."/>
            <person name="Hibbett D.S."/>
        </authorList>
    </citation>
    <scope>NUCLEOTIDE SEQUENCE [LARGE SCALE GENOMIC DNA]</scope>
    <source>
        <strain evidence="2 3">FP15055 ss-10</strain>
    </source>
</reference>
<evidence type="ECO:0000313" key="2">
    <source>
        <dbReference type="EMBL" id="KIY69230.1"/>
    </source>
</evidence>
<dbReference type="AlphaFoldDB" id="A0A0D7BGB8"/>
<accession>A0A0D7BGB8</accession>